<dbReference type="Gene3D" id="2.40.160.10">
    <property type="entry name" value="Porin"/>
    <property type="match status" value="1"/>
</dbReference>
<dbReference type="GO" id="GO:0046930">
    <property type="term" value="C:pore complex"/>
    <property type="evidence" value="ECO:0007669"/>
    <property type="project" value="UniProtKB-KW"/>
</dbReference>
<dbReference type="RefSeq" id="WP_144278435.1">
    <property type="nucleotide sequence ID" value="NZ_CP041730.1"/>
</dbReference>
<evidence type="ECO:0000256" key="2">
    <source>
        <dbReference type="ARBA" id="ARBA00011233"/>
    </source>
</evidence>
<name>A0A516SFW9_9NEIS</name>
<keyword evidence="9" id="KW-0472">Membrane</keyword>
<evidence type="ECO:0000313" key="13">
    <source>
        <dbReference type="EMBL" id="QDQ27042.1"/>
    </source>
</evidence>
<gene>
    <name evidence="13" type="ORF">FNU76_12100</name>
</gene>
<evidence type="ECO:0000256" key="6">
    <source>
        <dbReference type="ARBA" id="ARBA00022729"/>
    </source>
</evidence>
<evidence type="ECO:0000313" key="14">
    <source>
        <dbReference type="Proteomes" id="UP000317550"/>
    </source>
</evidence>
<dbReference type="InterPro" id="IPR050298">
    <property type="entry name" value="Gram-neg_bact_OMP"/>
</dbReference>
<keyword evidence="6 11" id="KW-0732">Signal</keyword>
<dbReference type="AlphaFoldDB" id="A0A516SFW9"/>
<feature type="signal peptide" evidence="11">
    <location>
        <begin position="1"/>
        <end position="18"/>
    </location>
</feature>
<keyword evidence="10" id="KW-0998">Cell outer membrane</keyword>
<dbReference type="GO" id="GO:0015288">
    <property type="term" value="F:porin activity"/>
    <property type="evidence" value="ECO:0007669"/>
    <property type="project" value="UniProtKB-KW"/>
</dbReference>
<evidence type="ECO:0000256" key="1">
    <source>
        <dbReference type="ARBA" id="ARBA00004571"/>
    </source>
</evidence>
<evidence type="ECO:0000259" key="12">
    <source>
        <dbReference type="Pfam" id="PF13609"/>
    </source>
</evidence>
<keyword evidence="14" id="KW-1185">Reference proteome</keyword>
<keyword evidence="8" id="KW-0626">Porin</keyword>
<evidence type="ECO:0000256" key="9">
    <source>
        <dbReference type="ARBA" id="ARBA00023136"/>
    </source>
</evidence>
<dbReference type="PANTHER" id="PTHR34501">
    <property type="entry name" value="PROTEIN YDDL-RELATED"/>
    <property type="match status" value="1"/>
</dbReference>
<dbReference type="Proteomes" id="UP000317550">
    <property type="component" value="Chromosome"/>
</dbReference>
<keyword evidence="4" id="KW-1134">Transmembrane beta strand</keyword>
<dbReference type="KEGG" id="cari:FNU76_12100"/>
<keyword evidence="7" id="KW-0406">Ion transport</keyword>
<evidence type="ECO:0000256" key="11">
    <source>
        <dbReference type="SAM" id="SignalP"/>
    </source>
</evidence>
<dbReference type="PANTHER" id="PTHR34501:SF9">
    <property type="entry name" value="MAJOR OUTER MEMBRANE PROTEIN P.IA"/>
    <property type="match status" value="1"/>
</dbReference>
<dbReference type="GO" id="GO:0009279">
    <property type="term" value="C:cell outer membrane"/>
    <property type="evidence" value="ECO:0007669"/>
    <property type="project" value="UniProtKB-SubCell"/>
</dbReference>
<evidence type="ECO:0000256" key="8">
    <source>
        <dbReference type="ARBA" id="ARBA00023114"/>
    </source>
</evidence>
<protein>
    <submittedName>
        <fullName evidence="13">Porin</fullName>
    </submittedName>
</protein>
<sequence>MKRIHWITLLMASASSFAANEVVLYGRVLGGVQNVNAAARAERAFFPADAGAVNGSTEVNDLYSRWGIKGEEALPEGLKAFFQIESGIGIDAADASFYVGKNSFASREGWVGLQGDFGAIKLGRGKTPYTQAAEFYDNFIGTHTFGSANFGTGYYALGSNYRSNNMLWYSTPKFGSIQGDAAYFTGENKSANGLDSRGWAFRMVGTWDSFDTHIAYQQAKDYEGIKGAELDQFVAGGSYYLGRLNFGAQHSQNKLRTGGAERKVKASSLFGAYAFDDIGTALRVGYVRQTSGDTKANVFNVGGSTTCPSGPMPWPSTTRSG</sequence>
<dbReference type="OrthoDB" id="6975458at2"/>
<evidence type="ECO:0000256" key="7">
    <source>
        <dbReference type="ARBA" id="ARBA00023065"/>
    </source>
</evidence>
<organism evidence="13 14">
    <name type="scientific">Chitinimonas arctica</name>
    <dbReference type="NCBI Taxonomy" id="2594795"/>
    <lineage>
        <taxon>Bacteria</taxon>
        <taxon>Pseudomonadati</taxon>
        <taxon>Pseudomonadota</taxon>
        <taxon>Betaproteobacteria</taxon>
        <taxon>Neisseriales</taxon>
        <taxon>Chitinibacteraceae</taxon>
        <taxon>Chitinimonas</taxon>
    </lineage>
</organism>
<evidence type="ECO:0000256" key="5">
    <source>
        <dbReference type="ARBA" id="ARBA00022692"/>
    </source>
</evidence>
<keyword evidence="3" id="KW-0813">Transport</keyword>
<comment type="subcellular location">
    <subcellularLocation>
        <location evidence="1">Cell outer membrane</location>
        <topology evidence="1">Multi-pass membrane protein</topology>
    </subcellularLocation>
</comment>
<reference evidence="14" key="1">
    <citation type="submission" date="2019-07" db="EMBL/GenBank/DDBJ databases">
        <title>Chitinimonas sp. nov., isolated from Ny-Alesund, arctica soil.</title>
        <authorList>
            <person name="Xu Q."/>
            <person name="Peng F."/>
        </authorList>
    </citation>
    <scope>NUCLEOTIDE SEQUENCE [LARGE SCALE GENOMIC DNA]</scope>
    <source>
        <strain evidence="14">R3-44</strain>
    </source>
</reference>
<dbReference type="EMBL" id="CP041730">
    <property type="protein sequence ID" value="QDQ27042.1"/>
    <property type="molecule type" value="Genomic_DNA"/>
</dbReference>
<feature type="chain" id="PRO_5028189558" evidence="11">
    <location>
        <begin position="19"/>
        <end position="321"/>
    </location>
</feature>
<evidence type="ECO:0000256" key="10">
    <source>
        <dbReference type="ARBA" id="ARBA00023237"/>
    </source>
</evidence>
<evidence type="ECO:0000256" key="4">
    <source>
        <dbReference type="ARBA" id="ARBA00022452"/>
    </source>
</evidence>
<dbReference type="SUPFAM" id="SSF56935">
    <property type="entry name" value="Porins"/>
    <property type="match status" value="1"/>
</dbReference>
<accession>A0A516SFW9</accession>
<feature type="domain" description="Porin" evidence="12">
    <location>
        <begin position="8"/>
        <end position="303"/>
    </location>
</feature>
<evidence type="ECO:0000256" key="3">
    <source>
        <dbReference type="ARBA" id="ARBA00022448"/>
    </source>
</evidence>
<dbReference type="InterPro" id="IPR023614">
    <property type="entry name" value="Porin_dom_sf"/>
</dbReference>
<comment type="subunit">
    <text evidence="2">Homotrimer.</text>
</comment>
<dbReference type="Pfam" id="PF13609">
    <property type="entry name" value="Porin_4"/>
    <property type="match status" value="1"/>
</dbReference>
<dbReference type="InterPro" id="IPR033900">
    <property type="entry name" value="Gram_neg_porin_domain"/>
</dbReference>
<keyword evidence="5" id="KW-0812">Transmembrane</keyword>
<proteinExistence type="predicted"/>
<dbReference type="GO" id="GO:0006811">
    <property type="term" value="P:monoatomic ion transport"/>
    <property type="evidence" value="ECO:0007669"/>
    <property type="project" value="UniProtKB-KW"/>
</dbReference>
<dbReference type="CDD" id="cd00342">
    <property type="entry name" value="gram_neg_porins"/>
    <property type="match status" value="1"/>
</dbReference>